<keyword evidence="5" id="KW-0812">Transmembrane</keyword>
<dbReference type="FunFam" id="3.10.250.10:FF:000001">
    <property type="entry name" value="Lysyl oxidase 4 isoform X1"/>
    <property type="match status" value="1"/>
</dbReference>
<dbReference type="AlphaFoldDB" id="A0A6J8EQQ9"/>
<comment type="caution">
    <text evidence="4">Lacks conserved residue(s) required for the propagation of feature annotation.</text>
</comment>
<dbReference type="InterPro" id="IPR036383">
    <property type="entry name" value="TSP1_rpt_sf"/>
</dbReference>
<dbReference type="PANTHER" id="PTHR22906">
    <property type="entry name" value="PROPERDIN"/>
    <property type="match status" value="1"/>
</dbReference>
<evidence type="ECO:0000256" key="1">
    <source>
        <dbReference type="ARBA" id="ARBA00022729"/>
    </source>
</evidence>
<dbReference type="PRINTS" id="PR00258">
    <property type="entry name" value="SPERACTRCPTR"/>
</dbReference>
<dbReference type="PRINTS" id="PR01705">
    <property type="entry name" value="TSP1REPEAT"/>
</dbReference>
<evidence type="ECO:0000313" key="9">
    <source>
        <dbReference type="Proteomes" id="UP000507470"/>
    </source>
</evidence>
<keyword evidence="5" id="KW-0472">Membrane</keyword>
<dbReference type="GO" id="GO:0016020">
    <property type="term" value="C:membrane"/>
    <property type="evidence" value="ECO:0007669"/>
    <property type="project" value="InterPro"/>
</dbReference>
<dbReference type="InterPro" id="IPR052065">
    <property type="entry name" value="Compl_asym_regulator"/>
</dbReference>
<evidence type="ECO:0000256" key="5">
    <source>
        <dbReference type="SAM" id="Phobius"/>
    </source>
</evidence>
<dbReference type="InterPro" id="IPR000884">
    <property type="entry name" value="TSP1_rpt"/>
</dbReference>
<keyword evidence="8" id="KW-0675">Receptor</keyword>
<keyword evidence="8" id="KW-0401">Integrin</keyword>
<feature type="domain" description="SRCR" evidence="7">
    <location>
        <begin position="26"/>
        <end position="127"/>
    </location>
</feature>
<dbReference type="InterPro" id="IPR001190">
    <property type="entry name" value="SRCR"/>
</dbReference>
<organism evidence="8 9">
    <name type="scientific">Mytilus coruscus</name>
    <name type="common">Sea mussel</name>
    <dbReference type="NCBI Taxonomy" id="42192"/>
    <lineage>
        <taxon>Eukaryota</taxon>
        <taxon>Metazoa</taxon>
        <taxon>Spiralia</taxon>
        <taxon>Lophotrochozoa</taxon>
        <taxon>Mollusca</taxon>
        <taxon>Bivalvia</taxon>
        <taxon>Autobranchia</taxon>
        <taxon>Pteriomorphia</taxon>
        <taxon>Mytilida</taxon>
        <taxon>Mytiloidea</taxon>
        <taxon>Mytilidae</taxon>
        <taxon>Mytilinae</taxon>
        <taxon>Mytilus</taxon>
    </lineage>
</organism>
<evidence type="ECO:0000256" key="4">
    <source>
        <dbReference type="PROSITE-ProRule" id="PRU00196"/>
    </source>
</evidence>
<dbReference type="Gene3D" id="2.20.100.10">
    <property type="entry name" value="Thrombospondin type-1 (TSP1) repeat"/>
    <property type="match status" value="7"/>
</dbReference>
<keyword evidence="2" id="KW-0677">Repeat</keyword>
<feature type="transmembrane region" description="Helical" evidence="5">
    <location>
        <begin position="553"/>
        <end position="577"/>
    </location>
</feature>
<dbReference type="FunFam" id="2.20.100.10:FF:000007">
    <property type="entry name" value="Thrombospondin 1"/>
    <property type="match status" value="4"/>
</dbReference>
<dbReference type="Pfam" id="PF00530">
    <property type="entry name" value="SRCR"/>
    <property type="match status" value="1"/>
</dbReference>
<dbReference type="PROSITE" id="PS50092">
    <property type="entry name" value="TSP1"/>
    <property type="match status" value="7"/>
</dbReference>
<dbReference type="FunFam" id="2.20.100.10:FF:000002">
    <property type="entry name" value="Unc-5 netrin receptor C"/>
    <property type="match status" value="1"/>
</dbReference>
<protein>
    <submittedName>
        <fullName evidence="8">Coadhesin,Thrombospondin-1,Mucin-like protein,Hemicentin-1,Adhesion G protein-coupled receptor B3,Thrombospondin-2,A disintegrin and metalloproteinase with thrombospondin motifs adt-1</fullName>
    </submittedName>
</protein>
<dbReference type="GO" id="GO:0007229">
    <property type="term" value="P:integrin-mediated signaling pathway"/>
    <property type="evidence" value="ECO:0007669"/>
    <property type="project" value="UniProtKB-KW"/>
</dbReference>
<proteinExistence type="predicted"/>
<evidence type="ECO:0000256" key="2">
    <source>
        <dbReference type="ARBA" id="ARBA00022737"/>
    </source>
</evidence>
<evidence type="ECO:0000259" key="7">
    <source>
        <dbReference type="PROSITE" id="PS50287"/>
    </source>
</evidence>
<dbReference type="SMART" id="SM00202">
    <property type="entry name" value="SR"/>
    <property type="match status" value="1"/>
</dbReference>
<keyword evidence="9" id="KW-1185">Reference proteome</keyword>
<feature type="disulfide bond" evidence="4">
    <location>
        <begin position="96"/>
        <end position="106"/>
    </location>
</feature>
<dbReference type="OrthoDB" id="5985519at2759"/>
<dbReference type="Gene3D" id="3.10.250.10">
    <property type="entry name" value="SRCR-like domain"/>
    <property type="match status" value="1"/>
</dbReference>
<feature type="chain" id="PRO_5027813145" evidence="6">
    <location>
        <begin position="21"/>
        <end position="682"/>
    </location>
</feature>
<keyword evidence="1 6" id="KW-0732">Signal</keyword>
<sequence>MWNFLLVSTTLSICTRGAGGQNDGDLRLVSGSHSREGRLEIFHSGIWGSVCDDSFNYLDGSVACRQLGFRSGCLSDVQIYTQGGYTAKIWMDDVGCTGLETSLKECSHNGWGSHNCATSENVGIRCFGGCEVNGDWGSWSGWTICSSSCDSGYQTRSRLCNDPLPSSNGANCNGNSFEVLNCSIARCTGMSVSFNGDWGSWSGWTVCSSSCDSGYQTRSRLCNSPIPSSNGGYCNGKSFEVLNCSLTKCIVNGNWGSWSDWTICSSSCDSGHQTRSRLCNNPVPSLNGAYCYGKSFEVLNCSIARCKVDGSWGGWSKWSECNATCSGGIQTRTRICNNPYPSDGGSTCSGIAEQILICAEINCPVIGAWSEWGVWSLCSASCGSGNRTRRRRCDNPPPSNGGEYCNGNTLDLDTCNTHACPIDGDWSEWSSWDTCSATCNGGIQDRNRICDAPLPSNGGRYCNGTTIESRICNNENCEIDGQWSTWQEWQPCNTTCGNGSKHRIRECDSPPPYFGGSECMGLDFDIQTCYQDICPDDAHLQVKEETTNTVSSALLGGVAVACIIVTVVITCIALFVFRRFRPGKVAKRKRNGCNTESLAELRVTSQQNDYDCIGRASGIQSGVYDTCRNTESNVYANTQFTAKKGAGANVPCNADNIESGAHANILCNADNVEEIYENLKIS</sequence>
<feature type="signal peptide" evidence="6">
    <location>
        <begin position="1"/>
        <end position="20"/>
    </location>
</feature>
<dbReference type="SUPFAM" id="SSF56487">
    <property type="entry name" value="SRCR-like"/>
    <property type="match status" value="1"/>
</dbReference>
<dbReference type="InterPro" id="IPR036772">
    <property type="entry name" value="SRCR-like_dom_sf"/>
</dbReference>
<evidence type="ECO:0000256" key="6">
    <source>
        <dbReference type="SAM" id="SignalP"/>
    </source>
</evidence>
<dbReference type="SUPFAM" id="SSF82895">
    <property type="entry name" value="TSP-1 type 1 repeat"/>
    <property type="match status" value="7"/>
</dbReference>
<accession>A0A6J8EQQ9</accession>
<dbReference type="Proteomes" id="UP000507470">
    <property type="component" value="Unassembled WGS sequence"/>
</dbReference>
<dbReference type="Pfam" id="PF00090">
    <property type="entry name" value="TSP_1"/>
    <property type="match status" value="7"/>
</dbReference>
<dbReference type="PROSITE" id="PS00420">
    <property type="entry name" value="SRCR_1"/>
    <property type="match status" value="1"/>
</dbReference>
<evidence type="ECO:0000256" key="3">
    <source>
        <dbReference type="ARBA" id="ARBA00023157"/>
    </source>
</evidence>
<dbReference type="EMBL" id="CACVKT020009703">
    <property type="protein sequence ID" value="CAC5422934.1"/>
    <property type="molecule type" value="Genomic_DNA"/>
</dbReference>
<dbReference type="SMART" id="SM00209">
    <property type="entry name" value="TSP1"/>
    <property type="match status" value="7"/>
</dbReference>
<gene>
    <name evidence="8" type="ORF">MCOR_54945</name>
</gene>
<reference evidence="8 9" key="1">
    <citation type="submission" date="2020-06" db="EMBL/GenBank/DDBJ databases">
        <authorList>
            <person name="Li R."/>
            <person name="Bekaert M."/>
        </authorList>
    </citation>
    <scope>NUCLEOTIDE SEQUENCE [LARGE SCALE GENOMIC DNA]</scope>
    <source>
        <strain evidence="9">wild</strain>
    </source>
</reference>
<dbReference type="FunFam" id="2.20.100.10:FF:000001">
    <property type="entry name" value="semaphorin-5A isoform X1"/>
    <property type="match status" value="2"/>
</dbReference>
<keyword evidence="5" id="KW-1133">Transmembrane helix</keyword>
<keyword evidence="3 4" id="KW-1015">Disulfide bond</keyword>
<name>A0A6J8EQQ9_MYTCO</name>
<dbReference type="PROSITE" id="PS50287">
    <property type="entry name" value="SRCR_2"/>
    <property type="match status" value="1"/>
</dbReference>
<evidence type="ECO:0000313" key="8">
    <source>
        <dbReference type="EMBL" id="CAC5422934.1"/>
    </source>
</evidence>